<evidence type="ECO:0000256" key="3">
    <source>
        <dbReference type="ARBA" id="ARBA00046326"/>
    </source>
</evidence>
<feature type="domain" description="DOP1-like C-terminal" evidence="5">
    <location>
        <begin position="1243"/>
        <end position="1425"/>
    </location>
</feature>
<feature type="domain" description="DOP1 N-terminal" evidence="4">
    <location>
        <begin position="3"/>
        <end position="276"/>
    </location>
</feature>
<sequence length="1529" mass="177124">MDNSKAKYEAEITKKLDAFKNAKEWSDFISLLNSLDSTIKRYAIADVPKKKLLFKRLNQCLNPGLPAGVHNKALETYSLVFGKLSREDFVKEFDFLTLGLFTFSAHSRILVTGSFLDVLEKYIIPLGKCIEKYCKSVLIGLFPPMEFESGEYYNRARLIMMDFRKFVSTDMFYHSLWSIFLNDERLRMSISNYIFDAEKEDVIHDSMKLVSKALCAGLASESALVVRRCLDLLIYVFADTGSIEDGMITCDLVEAVVKLFVKRDLSLNKRIYAWMKLNERACRSDLALLTNVMRRFIARSSAEDMQFFFRILITLQDKGNLCEVIMYNLVFEVLESLRQHSNGDFVSVISGEFLEGHNEKIDVLKIAKVFLTSDLDGMWRIFYMKLRKELIEENECEMVSMNDECISVDGMRLGSVQDRYIESWNTNECIFTDVSQEQKIKCDDRYDAREIMKMQFDTGMRLGCDEMLDIVRYVVEEHVMVDVEVCKYHLPFLTGLVLQNSQQFDFGVLLRFLRLSIEVMKLEEGNPGRQECMQEMVYRFYIEENTELLKFIQPWLLSEISVHLERVIEFDAERLLPLMIEFMKKYGVGVFSNEFMQRYHEIVLNMPAGVIKKHLQVYEMIDINKLDCLIMFETLWERFCMSGKGACLKKKVKQVDEGLNEWRYELDVEVSDVCVASTARSNANADLMKEGLMLHWDCDHWLFAELIWLYNDVFNGEFERFLLEKIGEGQVKEVGCFLIAKIEEFKGEFDFMEVYYVINCKLDAEDSVLDMLLCSLTYFDDIFLYLIRSIERSCMNVSERMINGVSDTNRIFGVLRCIRNLLRHSRRFRNLLRESENLIESKVFLPGANVNAKEMVYRMLVHLLVHKHGCRQMNIEVVQMLEVLVRKGILDGATLNVIDVLRIAEVAKENREDSVIVLGIGSILRHSGNASVICEVCVILDSWCFYYHEMLEYIFSLPDRLQRKIIANVMSMLKNEGFGLMIAREILESMLLKRGVEADLPGVIDRSMGFMFDFFESQYEPDCEDACAKCCVKGKYNIGEGMIDDGVPVNKKCVNARMNILKLKAAKQLSELFFKKVPIKFIERLVEQPCAQLIEVLDFKEQLYASVLNAPSSNAQMFRLLMHLNGLIDKQELMDLFEKSRGMFERVSSYRIGPYYTSLLFGLDTLSRLNMKNNSEPLVLMFLQNSVYFLQKRLDIKCKGGEDCFKDEFELLDAIVGFEDGVLGVMPGMIGVIFTLINSNDAYLREKGIDLLMRVSSEKAEVKYWKREFLEIFHMLDFFSHELHKKTALMRKIVVDDPNVISELILRLDGGFFVSQASDVNNKVLVLKRISYIIFCAPYNHFLGVSLKIVEKIAMLISHTSAKVKKEVLFLSKVLLLKMSHDKLISLYPILFYDVGVTVEEAENEDLALLGEALKLLDVVFLLNTSQLSEISVVFLDFYRKADGMRKGVFSKTEEVLRQAWKIDIDIEEHPMPEKRVPLMMPGKVCRENVLRYMGSAAMYYNWLNVNCCEIDYEHLFSMILDELKEVPE</sequence>
<dbReference type="OrthoDB" id="297643at2759"/>
<dbReference type="HOGENOM" id="CLU_247152_0_0_1"/>
<organism evidence="6 7">
    <name type="scientific">Ordospora colligata OC4</name>
    <dbReference type="NCBI Taxonomy" id="1354746"/>
    <lineage>
        <taxon>Eukaryota</taxon>
        <taxon>Fungi</taxon>
        <taxon>Fungi incertae sedis</taxon>
        <taxon>Microsporidia</taxon>
        <taxon>Ordosporidae</taxon>
        <taxon>Ordospora</taxon>
    </lineage>
</organism>
<gene>
    <name evidence="6" type="ORF">M896_081390</name>
</gene>
<dbReference type="SUPFAM" id="SSF48371">
    <property type="entry name" value="ARM repeat"/>
    <property type="match status" value="1"/>
</dbReference>
<evidence type="ECO:0000313" key="6">
    <source>
        <dbReference type="EMBL" id="KHN69403.1"/>
    </source>
</evidence>
<comment type="caution">
    <text evidence="6">The sequence shown here is derived from an EMBL/GenBank/DDBJ whole genome shotgun (WGS) entry which is preliminary data.</text>
</comment>
<dbReference type="InterPro" id="IPR056457">
    <property type="entry name" value="DOP1_C"/>
</dbReference>
<proteinExistence type="inferred from homology"/>
<evidence type="ECO:0000256" key="2">
    <source>
        <dbReference type="ARBA" id="ARBA00022927"/>
    </source>
</evidence>
<dbReference type="Pfam" id="PF24598">
    <property type="entry name" value="DOP1_C"/>
    <property type="match status" value="1"/>
</dbReference>
<dbReference type="FunCoup" id="A0A0B2UJ81">
    <property type="interactions" value="34"/>
</dbReference>
<dbReference type="GO" id="GO:0005802">
    <property type="term" value="C:trans-Golgi network"/>
    <property type="evidence" value="ECO:0007669"/>
    <property type="project" value="TreeGrafter"/>
</dbReference>
<dbReference type="Proteomes" id="UP000031056">
    <property type="component" value="Unassembled WGS sequence"/>
</dbReference>
<protein>
    <submittedName>
        <fullName evidence="6">Dopey-like leucine zipper transcription factor</fullName>
    </submittedName>
</protein>
<dbReference type="InterPro" id="IPR016024">
    <property type="entry name" value="ARM-type_fold"/>
</dbReference>
<evidence type="ECO:0000256" key="1">
    <source>
        <dbReference type="ARBA" id="ARBA00022448"/>
    </source>
</evidence>
<dbReference type="GO" id="GO:0005768">
    <property type="term" value="C:endosome"/>
    <property type="evidence" value="ECO:0007669"/>
    <property type="project" value="TreeGrafter"/>
</dbReference>
<comment type="similarity">
    <text evidence="3">Belongs to the DOP1 family.</text>
</comment>
<dbReference type="InterPro" id="IPR040314">
    <property type="entry name" value="DOP1"/>
</dbReference>
<reference evidence="6 7" key="1">
    <citation type="journal article" date="2014" name="MBio">
        <title>The Ordospora colligata genome; evolution of extreme reduction in microsporidia and host-to-parasite horizontal gene transfer.</title>
        <authorList>
            <person name="Pombert J.-F."/>
            <person name="Haag K.L."/>
            <person name="Beidas S."/>
            <person name="Ebert D."/>
            <person name="Keeling P.J."/>
        </authorList>
    </citation>
    <scope>NUCLEOTIDE SEQUENCE [LARGE SCALE GENOMIC DNA]</scope>
    <source>
        <strain evidence="6 7">OC4</strain>
    </source>
</reference>
<keyword evidence="1" id="KW-0813">Transport</keyword>
<dbReference type="GO" id="GO:0015031">
    <property type="term" value="P:protein transport"/>
    <property type="evidence" value="ECO:0007669"/>
    <property type="project" value="UniProtKB-KW"/>
</dbReference>
<evidence type="ECO:0000259" key="5">
    <source>
        <dbReference type="Pfam" id="PF24598"/>
    </source>
</evidence>
<dbReference type="PANTHER" id="PTHR14042:SF24">
    <property type="entry name" value="PROTEIN DOPEY-1 HOMOLOG"/>
    <property type="match status" value="1"/>
</dbReference>
<accession>A0A0B2UJ81</accession>
<dbReference type="GO" id="GO:0005829">
    <property type="term" value="C:cytosol"/>
    <property type="evidence" value="ECO:0007669"/>
    <property type="project" value="GOC"/>
</dbReference>
<dbReference type="PANTHER" id="PTHR14042">
    <property type="entry name" value="DOPEY-RELATED"/>
    <property type="match status" value="1"/>
</dbReference>
<dbReference type="InterPro" id="IPR007249">
    <property type="entry name" value="DOP1_N"/>
</dbReference>
<evidence type="ECO:0000259" key="4">
    <source>
        <dbReference type="Pfam" id="PF04118"/>
    </source>
</evidence>
<evidence type="ECO:0000313" key="7">
    <source>
        <dbReference type="Proteomes" id="UP000031056"/>
    </source>
</evidence>
<dbReference type="GO" id="GO:0006895">
    <property type="term" value="P:Golgi to endosome transport"/>
    <property type="evidence" value="ECO:0007669"/>
    <property type="project" value="InterPro"/>
</dbReference>
<name>A0A0B2UJ81_9MICR</name>
<dbReference type="RefSeq" id="XP_014563445.1">
    <property type="nucleotide sequence ID" value="XM_014707959.1"/>
</dbReference>
<dbReference type="VEuPathDB" id="MicrosporidiaDB:M896_081390"/>
<keyword evidence="7" id="KW-1185">Reference proteome</keyword>
<dbReference type="GeneID" id="26262179"/>
<dbReference type="Pfam" id="PF04118">
    <property type="entry name" value="Dopey_N"/>
    <property type="match status" value="1"/>
</dbReference>
<dbReference type="EMBL" id="JOKQ01000008">
    <property type="protein sequence ID" value="KHN69403.1"/>
    <property type="molecule type" value="Genomic_DNA"/>
</dbReference>
<keyword evidence="2" id="KW-0653">Protein transport</keyword>
<dbReference type="InParanoid" id="A0A0B2UJ81"/>